<keyword evidence="2" id="KW-1185">Reference proteome</keyword>
<dbReference type="AlphaFoldDB" id="A0A0N7KPS4"/>
<proteinExistence type="predicted"/>
<accession>A0A0N7KPS4</accession>
<dbReference type="PaxDb" id="39947-A0A0N7KPS4"/>
<name>A0A0N7KPS4_ORYSJ</name>
<gene>
    <name evidence="1" type="ordered locus">Os08g0380850</name>
    <name evidence="1" type="ORF">OSNPB_080380850</name>
</gene>
<protein>
    <submittedName>
        <fullName evidence="1">Os08g0380850 protein</fullName>
    </submittedName>
</protein>
<reference evidence="1 2" key="3">
    <citation type="journal article" date="2013" name="Rice">
        <title>Improvement of the Oryza sativa Nipponbare reference genome using next generation sequence and optical map data.</title>
        <authorList>
            <person name="Kawahara Y."/>
            <person name="de la Bastide M."/>
            <person name="Hamilton J.P."/>
            <person name="Kanamori H."/>
            <person name="McCombie W.R."/>
            <person name="Ouyang S."/>
            <person name="Schwartz D.C."/>
            <person name="Tanaka T."/>
            <person name="Wu J."/>
            <person name="Zhou S."/>
            <person name="Childs K.L."/>
            <person name="Davidson R.M."/>
            <person name="Lin H."/>
            <person name="Quesada-Ocampo L."/>
            <person name="Vaillancourt B."/>
            <person name="Sakai H."/>
            <person name="Lee S.S."/>
            <person name="Kim J."/>
            <person name="Numa H."/>
            <person name="Itoh T."/>
            <person name="Buell C.R."/>
            <person name="Matsumoto T."/>
        </authorList>
    </citation>
    <scope>NUCLEOTIDE SEQUENCE [LARGE SCALE GENOMIC DNA]</scope>
    <source>
        <strain evidence="2">cv. Nipponbare</strain>
    </source>
</reference>
<reference evidence="2" key="1">
    <citation type="journal article" date="2005" name="Nature">
        <title>The map-based sequence of the rice genome.</title>
        <authorList>
            <consortium name="International rice genome sequencing project (IRGSP)"/>
            <person name="Matsumoto T."/>
            <person name="Wu J."/>
            <person name="Kanamori H."/>
            <person name="Katayose Y."/>
            <person name="Fujisawa M."/>
            <person name="Namiki N."/>
            <person name="Mizuno H."/>
            <person name="Yamamoto K."/>
            <person name="Antonio B.A."/>
            <person name="Baba T."/>
            <person name="Sakata K."/>
            <person name="Nagamura Y."/>
            <person name="Aoki H."/>
            <person name="Arikawa K."/>
            <person name="Arita K."/>
            <person name="Bito T."/>
            <person name="Chiden Y."/>
            <person name="Fujitsuka N."/>
            <person name="Fukunaka R."/>
            <person name="Hamada M."/>
            <person name="Harada C."/>
            <person name="Hayashi A."/>
            <person name="Hijishita S."/>
            <person name="Honda M."/>
            <person name="Hosokawa S."/>
            <person name="Ichikawa Y."/>
            <person name="Idonuma A."/>
            <person name="Iijima M."/>
            <person name="Ikeda M."/>
            <person name="Ikeno M."/>
            <person name="Ito K."/>
            <person name="Ito S."/>
            <person name="Ito T."/>
            <person name="Ito Y."/>
            <person name="Ito Y."/>
            <person name="Iwabuchi A."/>
            <person name="Kamiya K."/>
            <person name="Karasawa W."/>
            <person name="Kurita K."/>
            <person name="Katagiri S."/>
            <person name="Kikuta A."/>
            <person name="Kobayashi H."/>
            <person name="Kobayashi N."/>
            <person name="Machita K."/>
            <person name="Maehara T."/>
            <person name="Masukawa M."/>
            <person name="Mizubayashi T."/>
            <person name="Mukai Y."/>
            <person name="Nagasaki H."/>
            <person name="Nagata Y."/>
            <person name="Naito S."/>
            <person name="Nakashima M."/>
            <person name="Nakama Y."/>
            <person name="Nakamichi Y."/>
            <person name="Nakamura M."/>
            <person name="Meguro A."/>
            <person name="Negishi M."/>
            <person name="Ohta I."/>
            <person name="Ohta T."/>
            <person name="Okamoto M."/>
            <person name="Ono N."/>
            <person name="Saji S."/>
            <person name="Sakaguchi M."/>
            <person name="Sakai K."/>
            <person name="Shibata M."/>
            <person name="Shimokawa T."/>
            <person name="Song J."/>
            <person name="Takazaki Y."/>
            <person name="Terasawa K."/>
            <person name="Tsugane M."/>
            <person name="Tsuji K."/>
            <person name="Ueda S."/>
            <person name="Waki K."/>
            <person name="Yamagata H."/>
            <person name="Yamamoto M."/>
            <person name="Yamamoto S."/>
            <person name="Yamane H."/>
            <person name="Yoshiki S."/>
            <person name="Yoshihara R."/>
            <person name="Yukawa K."/>
            <person name="Zhong H."/>
            <person name="Yano M."/>
            <person name="Yuan Q."/>
            <person name="Ouyang S."/>
            <person name="Liu J."/>
            <person name="Jones K.M."/>
            <person name="Gansberger K."/>
            <person name="Moffat K."/>
            <person name="Hill J."/>
            <person name="Bera J."/>
            <person name="Fadrosh D."/>
            <person name="Jin S."/>
            <person name="Johri S."/>
            <person name="Kim M."/>
            <person name="Overton L."/>
            <person name="Reardon M."/>
            <person name="Tsitrin T."/>
            <person name="Vuong H."/>
            <person name="Weaver B."/>
            <person name="Ciecko A."/>
            <person name="Tallon L."/>
            <person name="Jackson J."/>
            <person name="Pai G."/>
            <person name="Aken S.V."/>
            <person name="Utterback T."/>
            <person name="Reidmuller S."/>
            <person name="Feldblyum T."/>
            <person name="Hsiao J."/>
            <person name="Zismann V."/>
            <person name="Iobst S."/>
            <person name="de Vazeille A.R."/>
            <person name="Buell C.R."/>
            <person name="Ying K."/>
            <person name="Li Y."/>
            <person name="Lu T."/>
            <person name="Huang Y."/>
            <person name="Zhao Q."/>
            <person name="Feng Q."/>
            <person name="Zhang L."/>
            <person name="Zhu J."/>
            <person name="Weng Q."/>
            <person name="Mu J."/>
            <person name="Lu Y."/>
            <person name="Fan D."/>
            <person name="Liu Y."/>
            <person name="Guan J."/>
            <person name="Zhang Y."/>
            <person name="Yu S."/>
            <person name="Liu X."/>
            <person name="Zhang Y."/>
            <person name="Hong G."/>
            <person name="Han B."/>
            <person name="Choisne N."/>
            <person name="Demange N."/>
            <person name="Orjeda G."/>
            <person name="Samain S."/>
            <person name="Cattolico L."/>
            <person name="Pelletier E."/>
            <person name="Couloux A."/>
            <person name="Segurens B."/>
            <person name="Wincker P."/>
            <person name="D'Hont A."/>
            <person name="Scarpelli C."/>
            <person name="Weissenbach J."/>
            <person name="Salanoubat M."/>
            <person name="Quetier F."/>
            <person name="Yu Y."/>
            <person name="Kim H.R."/>
            <person name="Rambo T."/>
            <person name="Currie J."/>
            <person name="Collura K."/>
            <person name="Luo M."/>
            <person name="Yang T."/>
            <person name="Ammiraju J.S.S."/>
            <person name="Engler F."/>
            <person name="Soderlund C."/>
            <person name="Wing R.A."/>
            <person name="Palmer L.E."/>
            <person name="de la Bastide M."/>
            <person name="Spiegel L."/>
            <person name="Nascimento L."/>
            <person name="Zutavern T."/>
            <person name="O'Shaughnessy A."/>
            <person name="Dike S."/>
            <person name="Dedhia N."/>
            <person name="Preston R."/>
            <person name="Balija V."/>
            <person name="McCombie W.R."/>
            <person name="Chow T."/>
            <person name="Chen H."/>
            <person name="Chung M."/>
            <person name="Chen C."/>
            <person name="Shaw J."/>
            <person name="Wu H."/>
            <person name="Hsiao K."/>
            <person name="Chao Y."/>
            <person name="Chu M."/>
            <person name="Cheng C."/>
            <person name="Hour A."/>
            <person name="Lee P."/>
            <person name="Lin S."/>
            <person name="Lin Y."/>
            <person name="Liou J."/>
            <person name="Liu S."/>
            <person name="Hsing Y."/>
            <person name="Raghuvanshi S."/>
            <person name="Mohanty A."/>
            <person name="Bharti A.K."/>
            <person name="Gaur A."/>
            <person name="Gupta V."/>
            <person name="Kumar D."/>
            <person name="Ravi V."/>
            <person name="Vij S."/>
            <person name="Kapur A."/>
            <person name="Khurana P."/>
            <person name="Khurana P."/>
            <person name="Khurana J.P."/>
            <person name="Tyagi A.K."/>
            <person name="Gaikwad K."/>
            <person name="Singh A."/>
            <person name="Dalal V."/>
            <person name="Srivastava S."/>
            <person name="Dixit A."/>
            <person name="Pal A.K."/>
            <person name="Ghazi I.A."/>
            <person name="Yadav M."/>
            <person name="Pandit A."/>
            <person name="Bhargava A."/>
            <person name="Sureshbabu K."/>
            <person name="Batra K."/>
            <person name="Sharma T.R."/>
            <person name="Mohapatra T."/>
            <person name="Singh N.K."/>
            <person name="Messing J."/>
            <person name="Nelson A.B."/>
            <person name="Fuks G."/>
            <person name="Kavchok S."/>
            <person name="Keizer G."/>
            <person name="Linton E."/>
            <person name="Llaca V."/>
            <person name="Song R."/>
            <person name="Tanyolac B."/>
            <person name="Young S."/>
            <person name="Ho-Il K."/>
            <person name="Hahn J.H."/>
            <person name="Sangsakoo G."/>
            <person name="Vanavichit A."/>
            <person name="de Mattos Luiz.A.T."/>
            <person name="Zimmer P.D."/>
            <person name="Malone G."/>
            <person name="Dellagostin O."/>
            <person name="de Oliveira A.C."/>
            <person name="Bevan M."/>
            <person name="Bancroft I."/>
            <person name="Minx P."/>
            <person name="Cordum H."/>
            <person name="Wilson R."/>
            <person name="Cheng Z."/>
            <person name="Jin W."/>
            <person name="Jiang J."/>
            <person name="Leong S.A."/>
            <person name="Iwama H."/>
            <person name="Gojobori T."/>
            <person name="Itoh T."/>
            <person name="Niimura Y."/>
            <person name="Fujii Y."/>
            <person name="Habara T."/>
            <person name="Sakai H."/>
            <person name="Sato Y."/>
            <person name="Wilson G."/>
            <person name="Kumar K."/>
            <person name="McCouch S."/>
            <person name="Juretic N."/>
            <person name="Hoen D."/>
            <person name="Wright S."/>
            <person name="Bruskiewich R."/>
            <person name="Bureau T."/>
            <person name="Miyao A."/>
            <person name="Hirochika H."/>
            <person name="Nishikawa T."/>
            <person name="Kadowaki K."/>
            <person name="Sugiura M."/>
            <person name="Burr B."/>
            <person name="Sasaki T."/>
        </authorList>
    </citation>
    <scope>NUCLEOTIDE SEQUENCE [LARGE SCALE GENOMIC DNA]</scope>
    <source>
        <strain evidence="2">cv. Nipponbare</strain>
    </source>
</reference>
<reference evidence="1 2" key="2">
    <citation type="journal article" date="2013" name="Plant Cell Physiol.">
        <title>Rice Annotation Project Database (RAP-DB): an integrative and interactive database for rice genomics.</title>
        <authorList>
            <person name="Sakai H."/>
            <person name="Lee S.S."/>
            <person name="Tanaka T."/>
            <person name="Numa H."/>
            <person name="Kim J."/>
            <person name="Kawahara Y."/>
            <person name="Wakimoto H."/>
            <person name="Yang C.C."/>
            <person name="Iwamoto M."/>
            <person name="Abe T."/>
            <person name="Yamada Y."/>
            <person name="Muto A."/>
            <person name="Inokuchi H."/>
            <person name="Ikemura T."/>
            <person name="Matsumoto T."/>
            <person name="Sasaki T."/>
            <person name="Itoh T."/>
        </authorList>
    </citation>
    <scope>NUCLEOTIDE SEQUENCE [LARGE SCALE GENOMIC DNA]</scope>
    <source>
        <strain evidence="2">cv. Nipponbare</strain>
    </source>
</reference>
<evidence type="ECO:0000313" key="2">
    <source>
        <dbReference type="Proteomes" id="UP000059680"/>
    </source>
</evidence>
<sequence>MATRVVLSRNEMREGERRRGEMLQTCSAAVRDGGRRTLRVWQCRQFDTDDEILSKDSAIQSRTQYLVRLSSAADKRASALAHLPDANAKMIKLYIIS</sequence>
<dbReference type="Proteomes" id="UP000059680">
    <property type="component" value="Chromosome 8"/>
</dbReference>
<dbReference type="EMBL" id="AP014964">
    <property type="protein sequence ID" value="BAT05226.1"/>
    <property type="molecule type" value="Genomic_DNA"/>
</dbReference>
<dbReference type="InParanoid" id="A0A0N7KPS4"/>
<organism evidence="1 2">
    <name type="scientific">Oryza sativa subsp. japonica</name>
    <name type="common">Rice</name>
    <dbReference type="NCBI Taxonomy" id="39947"/>
    <lineage>
        <taxon>Eukaryota</taxon>
        <taxon>Viridiplantae</taxon>
        <taxon>Streptophyta</taxon>
        <taxon>Embryophyta</taxon>
        <taxon>Tracheophyta</taxon>
        <taxon>Spermatophyta</taxon>
        <taxon>Magnoliopsida</taxon>
        <taxon>Liliopsida</taxon>
        <taxon>Poales</taxon>
        <taxon>Poaceae</taxon>
        <taxon>BOP clade</taxon>
        <taxon>Oryzoideae</taxon>
        <taxon>Oryzeae</taxon>
        <taxon>Oryzinae</taxon>
        <taxon>Oryza</taxon>
        <taxon>Oryza sativa</taxon>
    </lineage>
</organism>
<evidence type="ECO:0000313" key="1">
    <source>
        <dbReference type="EMBL" id="BAT05226.1"/>
    </source>
</evidence>